<feature type="compositionally biased region" description="Pro residues" evidence="1">
    <location>
        <begin position="83"/>
        <end position="92"/>
    </location>
</feature>
<evidence type="ECO:0000313" key="2">
    <source>
        <dbReference type="EMBL" id="KAF2161781.1"/>
    </source>
</evidence>
<feature type="compositionally biased region" description="Polar residues" evidence="1">
    <location>
        <begin position="25"/>
        <end position="40"/>
    </location>
</feature>
<sequence length="337" mass="36491">MSTVDAQPAPSHHHHHDPHHPTAPQLDTTNTQKSAGSSSPVAPAYSPITPKVQPVLPATVHAPFVPAENGGNFTFSPSEPAATLPPLPPQPPQEQQQQPSSSIAPTEYIPQPPNLPFSSEDATDAIALRAAISTLQFQKMKAKDDLKTLESIKQLALDDPKHFKTELAAGRLNESRPKLGDIQAILDEEDDDDEDGEEEVKLGATREDEGTKPPRTDEDTKMDVTMKDSNTGKSFPRIPGPQSVVRMPPVNWDKYGVVGEPLESMHAQQRRWPGSTSSIGHDKGREHTIAAPFSPFLDNLDPNQRIDGDGIRKDSGAASSTPPGTISEHPMETRSRG</sequence>
<reference evidence="2" key="1">
    <citation type="journal article" date="2020" name="Stud. Mycol.">
        <title>101 Dothideomycetes genomes: a test case for predicting lifestyles and emergence of pathogens.</title>
        <authorList>
            <person name="Haridas S."/>
            <person name="Albert R."/>
            <person name="Binder M."/>
            <person name="Bloem J."/>
            <person name="Labutti K."/>
            <person name="Salamov A."/>
            <person name="Andreopoulos B."/>
            <person name="Baker S."/>
            <person name="Barry K."/>
            <person name="Bills G."/>
            <person name="Bluhm B."/>
            <person name="Cannon C."/>
            <person name="Castanera R."/>
            <person name="Culley D."/>
            <person name="Daum C."/>
            <person name="Ezra D."/>
            <person name="Gonzalez J."/>
            <person name="Henrissat B."/>
            <person name="Kuo A."/>
            <person name="Liang C."/>
            <person name="Lipzen A."/>
            <person name="Lutzoni F."/>
            <person name="Magnuson J."/>
            <person name="Mondo S."/>
            <person name="Nolan M."/>
            <person name="Ohm R."/>
            <person name="Pangilinan J."/>
            <person name="Park H.-J."/>
            <person name="Ramirez L."/>
            <person name="Alfaro M."/>
            <person name="Sun H."/>
            <person name="Tritt A."/>
            <person name="Yoshinaga Y."/>
            <person name="Zwiers L.-H."/>
            <person name="Turgeon B."/>
            <person name="Goodwin S."/>
            <person name="Spatafora J."/>
            <person name="Crous P."/>
            <person name="Grigoriev I."/>
        </authorList>
    </citation>
    <scope>NUCLEOTIDE SEQUENCE</scope>
    <source>
        <strain evidence="2">ATCC 36951</strain>
    </source>
</reference>
<evidence type="ECO:0000313" key="3">
    <source>
        <dbReference type="Proteomes" id="UP000799537"/>
    </source>
</evidence>
<feature type="region of interest" description="Disordered" evidence="1">
    <location>
        <begin position="264"/>
        <end position="337"/>
    </location>
</feature>
<dbReference type="AlphaFoldDB" id="A0A6A6C434"/>
<dbReference type="OrthoDB" id="20473at2759"/>
<feature type="compositionally biased region" description="Low complexity" evidence="1">
    <location>
        <begin position="1"/>
        <end position="10"/>
    </location>
</feature>
<feature type="region of interest" description="Disordered" evidence="1">
    <location>
        <begin position="63"/>
        <end position="119"/>
    </location>
</feature>
<feature type="compositionally biased region" description="Acidic residues" evidence="1">
    <location>
        <begin position="186"/>
        <end position="198"/>
    </location>
</feature>
<feature type="region of interest" description="Disordered" evidence="1">
    <location>
        <begin position="179"/>
        <end position="248"/>
    </location>
</feature>
<proteinExistence type="predicted"/>
<dbReference type="Proteomes" id="UP000799537">
    <property type="component" value="Unassembled WGS sequence"/>
</dbReference>
<accession>A0A6A6C434</accession>
<dbReference type="GeneID" id="54567288"/>
<gene>
    <name evidence="2" type="ORF">M409DRAFT_58857</name>
</gene>
<dbReference type="RefSeq" id="XP_033662670.1">
    <property type="nucleotide sequence ID" value="XM_033814016.1"/>
</dbReference>
<feature type="compositionally biased region" description="Basic and acidic residues" evidence="1">
    <location>
        <begin position="304"/>
        <end position="315"/>
    </location>
</feature>
<organism evidence="2 3">
    <name type="scientific">Zasmidium cellare ATCC 36951</name>
    <dbReference type="NCBI Taxonomy" id="1080233"/>
    <lineage>
        <taxon>Eukaryota</taxon>
        <taxon>Fungi</taxon>
        <taxon>Dikarya</taxon>
        <taxon>Ascomycota</taxon>
        <taxon>Pezizomycotina</taxon>
        <taxon>Dothideomycetes</taxon>
        <taxon>Dothideomycetidae</taxon>
        <taxon>Mycosphaerellales</taxon>
        <taxon>Mycosphaerellaceae</taxon>
        <taxon>Zasmidium</taxon>
    </lineage>
</organism>
<feature type="compositionally biased region" description="Basic and acidic residues" evidence="1">
    <location>
        <begin position="199"/>
        <end position="226"/>
    </location>
</feature>
<feature type="compositionally biased region" description="Low complexity" evidence="1">
    <location>
        <begin position="93"/>
        <end position="102"/>
    </location>
</feature>
<keyword evidence="3" id="KW-1185">Reference proteome</keyword>
<evidence type="ECO:0000256" key="1">
    <source>
        <dbReference type="SAM" id="MobiDB-lite"/>
    </source>
</evidence>
<feature type="region of interest" description="Disordered" evidence="1">
    <location>
        <begin position="1"/>
        <end position="49"/>
    </location>
</feature>
<dbReference type="EMBL" id="ML993617">
    <property type="protein sequence ID" value="KAF2161781.1"/>
    <property type="molecule type" value="Genomic_DNA"/>
</dbReference>
<protein>
    <submittedName>
        <fullName evidence="2">Uncharacterized protein</fullName>
    </submittedName>
</protein>
<name>A0A6A6C434_ZASCE</name>